<dbReference type="OrthoDB" id="2019491at2759"/>
<keyword evidence="2" id="KW-0488">Methylation</keyword>
<evidence type="ECO:0000256" key="3">
    <source>
        <dbReference type="ARBA" id="ARBA00022917"/>
    </source>
</evidence>
<dbReference type="Gene3D" id="3.30.160.20">
    <property type="match status" value="1"/>
</dbReference>
<dbReference type="SUPFAM" id="SSF75620">
    <property type="entry name" value="Release factor"/>
    <property type="match status" value="1"/>
</dbReference>
<dbReference type="STRING" id="42156.A0A3P6U8N2"/>
<dbReference type="InterPro" id="IPR050057">
    <property type="entry name" value="Prokaryotic/Mito_RF"/>
</dbReference>
<evidence type="ECO:0000313" key="6">
    <source>
        <dbReference type="Proteomes" id="UP000277928"/>
    </source>
</evidence>
<proteinExistence type="inferred from homology"/>
<organism evidence="5 6">
    <name type="scientific">Litomosoides sigmodontis</name>
    <name type="common">Filarial nematode worm</name>
    <dbReference type="NCBI Taxonomy" id="42156"/>
    <lineage>
        <taxon>Eukaryota</taxon>
        <taxon>Metazoa</taxon>
        <taxon>Ecdysozoa</taxon>
        <taxon>Nematoda</taxon>
        <taxon>Chromadorea</taxon>
        <taxon>Rhabditida</taxon>
        <taxon>Spirurina</taxon>
        <taxon>Spiruromorpha</taxon>
        <taxon>Filarioidea</taxon>
        <taxon>Onchocercidae</taxon>
        <taxon>Litomosoides</taxon>
    </lineage>
</organism>
<keyword evidence="6" id="KW-1185">Reference proteome</keyword>
<dbReference type="GO" id="GO:0003747">
    <property type="term" value="F:translation release factor activity"/>
    <property type="evidence" value="ECO:0007669"/>
    <property type="project" value="InterPro"/>
</dbReference>
<gene>
    <name evidence="5" type="ORF">NLS_LOCUS8353</name>
</gene>
<dbReference type="PROSITE" id="PS00745">
    <property type="entry name" value="RF_PROK_I"/>
    <property type="match status" value="1"/>
</dbReference>
<evidence type="ECO:0000256" key="2">
    <source>
        <dbReference type="ARBA" id="ARBA00022481"/>
    </source>
</evidence>
<dbReference type="InterPro" id="IPR000352">
    <property type="entry name" value="Pep_chain_release_fac_I"/>
</dbReference>
<dbReference type="Pfam" id="PF03462">
    <property type="entry name" value="PCRF"/>
    <property type="match status" value="1"/>
</dbReference>
<sequence>MKWRWTPYQIDALPSGGVRSAIIFVRGSGAFRALRYEAGVHRVQRFPLTDKTRMHTSTSVVAVLPEPEKVEACVTSADVKVETMRASGPGGQNVNQRSTAVRLTHRETGITVHCMDERTQYSNMEIAYKRLAAILLQRKLDETQKRYSSSRKLQIGTKARAEKVRTYNFKDDQVIDHRLGRTWQGVANVMKGSSALDQIILSLDELSKAQYLKEILGAEDHRASYANSNV</sequence>
<evidence type="ECO:0000313" key="5">
    <source>
        <dbReference type="EMBL" id="VDK87820.1"/>
    </source>
</evidence>
<name>A0A3P6U8N2_LITSI</name>
<dbReference type="PANTHER" id="PTHR43804">
    <property type="entry name" value="LD18447P"/>
    <property type="match status" value="1"/>
</dbReference>
<protein>
    <recommendedName>
        <fullName evidence="4">Prokaryotic-type class I peptide chain release factors domain-containing protein</fullName>
    </recommendedName>
</protein>
<feature type="domain" description="Prokaryotic-type class I peptide chain release factors" evidence="4">
    <location>
        <begin position="85"/>
        <end position="101"/>
    </location>
</feature>
<dbReference type="EMBL" id="UYRX01001035">
    <property type="protein sequence ID" value="VDK87820.1"/>
    <property type="molecule type" value="Genomic_DNA"/>
</dbReference>
<evidence type="ECO:0000256" key="1">
    <source>
        <dbReference type="ARBA" id="ARBA00010835"/>
    </source>
</evidence>
<dbReference type="InterPro" id="IPR005139">
    <property type="entry name" value="PCRF"/>
</dbReference>
<dbReference type="GO" id="GO:0005737">
    <property type="term" value="C:cytoplasm"/>
    <property type="evidence" value="ECO:0007669"/>
    <property type="project" value="UniProtKB-ARBA"/>
</dbReference>
<accession>A0A3P6U8N2</accession>
<evidence type="ECO:0000259" key="4">
    <source>
        <dbReference type="PROSITE" id="PS00745"/>
    </source>
</evidence>
<dbReference type="OMA" id="VEVHFHI"/>
<reference evidence="5 6" key="1">
    <citation type="submission" date="2018-08" db="EMBL/GenBank/DDBJ databases">
        <authorList>
            <person name="Laetsch R D."/>
            <person name="Stevens L."/>
            <person name="Kumar S."/>
            <person name="Blaxter L. M."/>
        </authorList>
    </citation>
    <scope>NUCLEOTIDE SEQUENCE [LARGE SCALE GENOMIC DNA]</scope>
</reference>
<dbReference type="Pfam" id="PF00472">
    <property type="entry name" value="RF-1"/>
    <property type="match status" value="1"/>
</dbReference>
<dbReference type="PANTHER" id="PTHR43804:SF7">
    <property type="entry name" value="LD18447P"/>
    <property type="match status" value="1"/>
</dbReference>
<keyword evidence="3" id="KW-0648">Protein biosynthesis</keyword>
<comment type="similarity">
    <text evidence="1">Belongs to the prokaryotic/mitochondrial release factor family.</text>
</comment>
<dbReference type="InterPro" id="IPR045853">
    <property type="entry name" value="Pep_chain_release_fac_I_sf"/>
</dbReference>
<dbReference type="Proteomes" id="UP000277928">
    <property type="component" value="Unassembled WGS sequence"/>
</dbReference>
<dbReference type="Gene3D" id="3.30.70.1660">
    <property type="match status" value="1"/>
</dbReference>
<dbReference type="AlphaFoldDB" id="A0A3P6U8N2"/>